<reference evidence="2 3" key="1">
    <citation type="submission" date="2016-05" db="EMBL/GenBank/DDBJ databases">
        <title>Genome sequencing reveals origins of a unique bacterial endosymbiosis in the earliest lineages of terrestrial Fungi.</title>
        <authorList>
            <consortium name="DOE Joint Genome Institute"/>
            <person name="Uehling J."/>
            <person name="Gryganskyi A."/>
            <person name="Hameed K."/>
            <person name="Tschaplinski T."/>
            <person name="Misztal P."/>
            <person name="Wu S."/>
            <person name="Desiro A."/>
            <person name="Vande Pol N."/>
            <person name="Du Z.-Y."/>
            <person name="Zienkiewicz A."/>
            <person name="Zienkiewicz K."/>
            <person name="Morin E."/>
            <person name="Tisserant E."/>
            <person name="Splivallo R."/>
            <person name="Hainaut M."/>
            <person name="Henrissat B."/>
            <person name="Ohm R."/>
            <person name="Kuo A."/>
            <person name="Yan J."/>
            <person name="Lipzen A."/>
            <person name="Nolan M."/>
            <person name="Labutti K."/>
            <person name="Barry K."/>
            <person name="Goldstein A."/>
            <person name="Labbe J."/>
            <person name="Schadt C."/>
            <person name="Tuskan G."/>
            <person name="Grigoriev I."/>
            <person name="Martin F."/>
            <person name="Vilgalys R."/>
            <person name="Bonito G."/>
        </authorList>
    </citation>
    <scope>NUCLEOTIDE SEQUENCE [LARGE SCALE GENOMIC DNA]</scope>
    <source>
        <strain evidence="2 3">AG-77</strain>
    </source>
</reference>
<dbReference type="Gene3D" id="1.20.5.1700">
    <property type="match status" value="1"/>
</dbReference>
<protein>
    <submittedName>
        <fullName evidence="2">Uncharacterized protein</fullName>
    </submittedName>
</protein>
<organism evidence="2 3">
    <name type="scientific">Linnemannia elongata AG-77</name>
    <dbReference type="NCBI Taxonomy" id="1314771"/>
    <lineage>
        <taxon>Eukaryota</taxon>
        <taxon>Fungi</taxon>
        <taxon>Fungi incertae sedis</taxon>
        <taxon>Mucoromycota</taxon>
        <taxon>Mortierellomycotina</taxon>
        <taxon>Mortierellomycetes</taxon>
        <taxon>Mortierellales</taxon>
        <taxon>Mortierellaceae</taxon>
        <taxon>Linnemannia</taxon>
    </lineage>
</organism>
<keyword evidence="1" id="KW-0175">Coiled coil</keyword>
<dbReference type="OrthoDB" id="3939516at2759"/>
<dbReference type="AlphaFoldDB" id="A0A197JCA6"/>
<evidence type="ECO:0000313" key="3">
    <source>
        <dbReference type="Proteomes" id="UP000078512"/>
    </source>
</evidence>
<evidence type="ECO:0000313" key="2">
    <source>
        <dbReference type="EMBL" id="OAQ22099.1"/>
    </source>
</evidence>
<evidence type="ECO:0000256" key="1">
    <source>
        <dbReference type="SAM" id="Coils"/>
    </source>
</evidence>
<keyword evidence="3" id="KW-1185">Reference proteome</keyword>
<feature type="coiled-coil region" evidence="1">
    <location>
        <begin position="57"/>
        <end position="140"/>
    </location>
</feature>
<proteinExistence type="predicted"/>
<sequence length="278" mass="31833">MSKICTICKEGKKTKEFYKGRQQCIPCYLAKKKSRTIDLAYVHDKLEHVAGKAHRTKARHGRKITKLKTRVDDLEDKVSDIANMFEQMQVENIRLKTQLDLAVSCVDEIRVEKSQLKTQLDLAVSRLDNMQAENTQLKDKLDLAVSCLDKTLVGTTRMETNLELAGYRMDEMQETLSNGVSVTVGIDDAIKVMQSTIDKGVSATVRIDDSIKVMQEDANKRLRRVARMFVLADYENRKGHGLNTDDYYRDFTGSFDIDLNNQSNTRIFDPENLVWRNT</sequence>
<name>A0A197JCA6_9FUNG</name>
<dbReference type="Proteomes" id="UP000078512">
    <property type="component" value="Unassembled WGS sequence"/>
</dbReference>
<accession>A0A197JCA6</accession>
<gene>
    <name evidence="2" type="ORF">K457DRAFT_26408</name>
</gene>
<dbReference type="EMBL" id="KV442245">
    <property type="protein sequence ID" value="OAQ22099.1"/>
    <property type="molecule type" value="Genomic_DNA"/>
</dbReference>